<keyword evidence="3 4" id="KW-0143">Chaperone</keyword>
<dbReference type="PANTHER" id="PTHR21237:SF23">
    <property type="entry name" value="GRPE PROTEIN HOMOLOG, MITOCHONDRIAL"/>
    <property type="match status" value="1"/>
</dbReference>
<dbReference type="Gene3D" id="2.30.22.10">
    <property type="entry name" value="Head domain of nucleotide exchange factor GrpE"/>
    <property type="match status" value="1"/>
</dbReference>
<dbReference type="RefSeq" id="WP_307153535.1">
    <property type="nucleotide sequence ID" value="NZ_JAUSUK010000001.1"/>
</dbReference>
<proteinExistence type="inferred from homology"/>
<dbReference type="CDD" id="cd00446">
    <property type="entry name" value="GrpE"/>
    <property type="match status" value="1"/>
</dbReference>
<evidence type="ECO:0000256" key="4">
    <source>
        <dbReference type="HAMAP-Rule" id="MF_01151"/>
    </source>
</evidence>
<evidence type="ECO:0000256" key="6">
    <source>
        <dbReference type="RuleBase" id="RU004478"/>
    </source>
</evidence>
<comment type="function">
    <text evidence="4 5">Participates actively in the response to hyperosmotic and heat shock by preventing the aggregation of stress-denatured proteins, in association with DnaK and GrpE. It is the nucleotide exchange factor for DnaK and may function as a thermosensor. Unfolded proteins bind initially to DnaJ; upon interaction with the DnaJ-bound protein, DnaK hydrolyzes its bound ATP, resulting in the formation of a stable complex. GrpE releases ADP from DnaK; ATP binding to DnaK triggers the release of the substrate protein, thus completing the reaction cycle. Several rounds of ATP-dependent interactions between DnaJ, DnaK and GrpE are required for fully efficient folding.</text>
</comment>
<dbReference type="SUPFAM" id="SSF58014">
    <property type="entry name" value="Coiled-coil domain of nucleotide exchange factor GrpE"/>
    <property type="match status" value="1"/>
</dbReference>
<dbReference type="SUPFAM" id="SSF51064">
    <property type="entry name" value="Head domain of nucleotide exchange factor GrpE"/>
    <property type="match status" value="1"/>
</dbReference>
<sequence length="224" mass="24346">MDTEKRNTETNEAPRQDNEPTLGAGAEFAMDAAEADAAAQAAEDAAAQESVEELIARLEAEKADLTDRLLRAAAEAENLRRRAARDVQDARRYAMTKFATDMLQIGDNLRRALGAVDENAWGTEDPELKALLEGVQMTARELDRILERHEVVIIPAMGERFDPHRHQAMFEVPDPSVPAGTIVQVAQEGYMIGDRILRAALVGVAKGGPTPDKAANPAPKPEAQ</sequence>
<dbReference type="HAMAP" id="MF_01151">
    <property type="entry name" value="GrpE"/>
    <property type="match status" value="1"/>
</dbReference>
<dbReference type="InterPro" id="IPR000740">
    <property type="entry name" value="GrpE"/>
</dbReference>
<gene>
    <name evidence="4" type="primary">grpE</name>
    <name evidence="9" type="ORF">J2R99_001181</name>
</gene>
<dbReference type="InterPro" id="IPR009012">
    <property type="entry name" value="GrpE_head"/>
</dbReference>
<evidence type="ECO:0000256" key="8">
    <source>
        <dbReference type="SAM" id="MobiDB-lite"/>
    </source>
</evidence>
<evidence type="ECO:0000256" key="2">
    <source>
        <dbReference type="ARBA" id="ARBA00023016"/>
    </source>
</evidence>
<comment type="subcellular location">
    <subcellularLocation>
        <location evidence="4">Cytoplasm</location>
    </subcellularLocation>
</comment>
<evidence type="ECO:0000256" key="5">
    <source>
        <dbReference type="RuleBase" id="RU000639"/>
    </source>
</evidence>
<keyword evidence="7" id="KW-0175">Coiled coil</keyword>
<dbReference type="InterPro" id="IPR013805">
    <property type="entry name" value="GrpE_CC"/>
</dbReference>
<evidence type="ECO:0000256" key="1">
    <source>
        <dbReference type="ARBA" id="ARBA00009054"/>
    </source>
</evidence>
<dbReference type="PRINTS" id="PR00773">
    <property type="entry name" value="GRPEPROTEIN"/>
</dbReference>
<dbReference type="EMBL" id="JAUSUK010000001">
    <property type="protein sequence ID" value="MDQ0325332.1"/>
    <property type="molecule type" value="Genomic_DNA"/>
</dbReference>
<comment type="caution">
    <text evidence="9">The sequence shown here is derived from an EMBL/GenBank/DDBJ whole genome shotgun (WGS) entry which is preliminary data.</text>
</comment>
<evidence type="ECO:0000256" key="7">
    <source>
        <dbReference type="SAM" id="Coils"/>
    </source>
</evidence>
<dbReference type="Proteomes" id="UP001230253">
    <property type="component" value="Unassembled WGS sequence"/>
</dbReference>
<name>A0ABU0C499_9BRAD</name>
<reference evidence="9 10" key="1">
    <citation type="submission" date="2023-07" db="EMBL/GenBank/DDBJ databases">
        <title>Genomic Encyclopedia of Type Strains, Phase IV (KMG-IV): sequencing the most valuable type-strain genomes for metagenomic binning, comparative biology and taxonomic classification.</title>
        <authorList>
            <person name="Goeker M."/>
        </authorList>
    </citation>
    <scope>NUCLEOTIDE SEQUENCE [LARGE SCALE GENOMIC DNA]</scope>
    <source>
        <strain evidence="9 10">DSM 11549</strain>
    </source>
</reference>
<comment type="similarity">
    <text evidence="1 4 6">Belongs to the GrpE family.</text>
</comment>
<keyword evidence="2 4" id="KW-0346">Stress response</keyword>
<evidence type="ECO:0000313" key="9">
    <source>
        <dbReference type="EMBL" id="MDQ0325332.1"/>
    </source>
</evidence>
<dbReference type="Gene3D" id="3.90.20.20">
    <property type="match status" value="1"/>
</dbReference>
<dbReference type="PANTHER" id="PTHR21237">
    <property type="entry name" value="GRPE PROTEIN"/>
    <property type="match status" value="1"/>
</dbReference>
<feature type="coiled-coil region" evidence="7">
    <location>
        <begin position="48"/>
        <end position="82"/>
    </location>
</feature>
<evidence type="ECO:0000313" key="10">
    <source>
        <dbReference type="Proteomes" id="UP001230253"/>
    </source>
</evidence>
<protein>
    <recommendedName>
        <fullName evidence="4 5">Protein GrpE</fullName>
    </recommendedName>
    <alternativeName>
        <fullName evidence="4">HSP-70 cofactor</fullName>
    </alternativeName>
</protein>
<dbReference type="Pfam" id="PF01025">
    <property type="entry name" value="GrpE"/>
    <property type="match status" value="1"/>
</dbReference>
<evidence type="ECO:0000256" key="3">
    <source>
        <dbReference type="ARBA" id="ARBA00023186"/>
    </source>
</evidence>
<feature type="compositionally biased region" description="Basic and acidic residues" evidence="8">
    <location>
        <begin position="1"/>
        <end position="18"/>
    </location>
</feature>
<feature type="region of interest" description="Disordered" evidence="8">
    <location>
        <begin position="1"/>
        <end position="25"/>
    </location>
</feature>
<accession>A0ABU0C499</accession>
<dbReference type="PROSITE" id="PS01071">
    <property type="entry name" value="GRPE"/>
    <property type="match status" value="1"/>
</dbReference>
<keyword evidence="10" id="KW-1185">Reference proteome</keyword>
<dbReference type="NCBIfam" id="NF010739">
    <property type="entry name" value="PRK14141.1"/>
    <property type="match status" value="1"/>
</dbReference>
<organism evidence="9 10">
    <name type="scientific">Rhodopseudomonas julia</name>
    <dbReference type="NCBI Taxonomy" id="200617"/>
    <lineage>
        <taxon>Bacteria</taxon>
        <taxon>Pseudomonadati</taxon>
        <taxon>Pseudomonadota</taxon>
        <taxon>Alphaproteobacteria</taxon>
        <taxon>Hyphomicrobiales</taxon>
        <taxon>Nitrobacteraceae</taxon>
        <taxon>Rhodopseudomonas</taxon>
    </lineage>
</organism>
<keyword evidence="4" id="KW-0963">Cytoplasm</keyword>
<comment type="subunit">
    <text evidence="4">Homodimer.</text>
</comment>